<accession>A0ABR4N3K7</accession>
<comment type="caution">
    <text evidence="2">The sequence shown here is derived from an EMBL/GenBank/DDBJ whole genome shotgun (WGS) entry which is preliminary data.</text>
</comment>
<evidence type="ECO:0000313" key="3">
    <source>
        <dbReference type="Proteomes" id="UP001527925"/>
    </source>
</evidence>
<dbReference type="Proteomes" id="UP001527925">
    <property type="component" value="Unassembled WGS sequence"/>
</dbReference>
<sequence>MSIPAPAVLASYRGRNSAHSQWGFDPPGDSGQSPALLPAAASPPAERSFGARLLEQEPDRLAASRRWVESVASAGSFETFRNSISTDGGSDAADGDRRACSTSHAIDFVGDVDPDLVAGRGLFCQSDSDSDAASVRPSEAASNFGPHNPRPPPRPSTSSTPPHVGAAAADADAATRFAAQHNPVTIYAHYPPPLLDTALSQE</sequence>
<feature type="region of interest" description="Disordered" evidence="1">
    <location>
        <begin position="127"/>
        <end position="171"/>
    </location>
</feature>
<feature type="compositionally biased region" description="Low complexity" evidence="1">
    <location>
        <begin position="156"/>
        <end position="171"/>
    </location>
</feature>
<keyword evidence="3" id="KW-1185">Reference proteome</keyword>
<gene>
    <name evidence="2" type="ORF">HK105_206350</name>
</gene>
<name>A0ABR4N3K7_9FUNG</name>
<organism evidence="2 3">
    <name type="scientific">Polyrhizophydium stewartii</name>
    <dbReference type="NCBI Taxonomy" id="2732419"/>
    <lineage>
        <taxon>Eukaryota</taxon>
        <taxon>Fungi</taxon>
        <taxon>Fungi incertae sedis</taxon>
        <taxon>Chytridiomycota</taxon>
        <taxon>Chytridiomycota incertae sedis</taxon>
        <taxon>Chytridiomycetes</taxon>
        <taxon>Rhizophydiales</taxon>
        <taxon>Rhizophydiales incertae sedis</taxon>
        <taxon>Polyrhizophydium</taxon>
    </lineage>
</organism>
<protein>
    <submittedName>
        <fullName evidence="2">Uncharacterized protein</fullName>
    </submittedName>
</protein>
<feature type="compositionally biased region" description="Low complexity" evidence="1">
    <location>
        <begin position="33"/>
        <end position="45"/>
    </location>
</feature>
<reference evidence="2 3" key="1">
    <citation type="submission" date="2023-09" db="EMBL/GenBank/DDBJ databases">
        <title>Pangenome analysis of Batrachochytrium dendrobatidis and related Chytrids.</title>
        <authorList>
            <person name="Yacoub M.N."/>
            <person name="Stajich J.E."/>
            <person name="James T.Y."/>
        </authorList>
    </citation>
    <scope>NUCLEOTIDE SEQUENCE [LARGE SCALE GENOMIC DNA]</scope>
    <source>
        <strain evidence="2 3">JEL0888</strain>
    </source>
</reference>
<evidence type="ECO:0000256" key="1">
    <source>
        <dbReference type="SAM" id="MobiDB-lite"/>
    </source>
</evidence>
<proteinExistence type="predicted"/>
<dbReference type="EMBL" id="JADGIZ020000037">
    <property type="protein sequence ID" value="KAL2914092.1"/>
    <property type="molecule type" value="Genomic_DNA"/>
</dbReference>
<feature type="region of interest" description="Disordered" evidence="1">
    <location>
        <begin position="16"/>
        <end position="47"/>
    </location>
</feature>
<evidence type="ECO:0000313" key="2">
    <source>
        <dbReference type="EMBL" id="KAL2914092.1"/>
    </source>
</evidence>